<accession>A0A382T7G0</accession>
<keyword evidence="1" id="KW-0812">Transmembrane</keyword>
<gene>
    <name evidence="2" type="ORF">METZ01_LOCUS370271</name>
</gene>
<dbReference type="EMBL" id="UINC01134096">
    <property type="protein sequence ID" value="SVD17417.1"/>
    <property type="molecule type" value="Genomic_DNA"/>
</dbReference>
<protein>
    <submittedName>
        <fullName evidence="2">Uncharacterized protein</fullName>
    </submittedName>
</protein>
<name>A0A382T7G0_9ZZZZ</name>
<sequence length="32" mass="3550">MFSSSTFFFGIPGSFHNMCVVSIVKIFGIYSV</sequence>
<feature type="transmembrane region" description="Helical" evidence="1">
    <location>
        <begin position="6"/>
        <end position="30"/>
    </location>
</feature>
<evidence type="ECO:0000313" key="2">
    <source>
        <dbReference type="EMBL" id="SVD17417.1"/>
    </source>
</evidence>
<reference evidence="2" key="1">
    <citation type="submission" date="2018-05" db="EMBL/GenBank/DDBJ databases">
        <authorList>
            <person name="Lanie J.A."/>
            <person name="Ng W.-L."/>
            <person name="Kazmierczak K.M."/>
            <person name="Andrzejewski T.M."/>
            <person name="Davidsen T.M."/>
            <person name="Wayne K.J."/>
            <person name="Tettelin H."/>
            <person name="Glass J.I."/>
            <person name="Rusch D."/>
            <person name="Podicherti R."/>
            <person name="Tsui H.-C.T."/>
            <person name="Winkler M.E."/>
        </authorList>
    </citation>
    <scope>NUCLEOTIDE SEQUENCE</scope>
</reference>
<dbReference type="AlphaFoldDB" id="A0A382T7G0"/>
<proteinExistence type="predicted"/>
<keyword evidence="1" id="KW-0472">Membrane</keyword>
<keyword evidence="1" id="KW-1133">Transmembrane helix</keyword>
<organism evidence="2">
    <name type="scientific">marine metagenome</name>
    <dbReference type="NCBI Taxonomy" id="408172"/>
    <lineage>
        <taxon>unclassified sequences</taxon>
        <taxon>metagenomes</taxon>
        <taxon>ecological metagenomes</taxon>
    </lineage>
</organism>
<evidence type="ECO:0000256" key="1">
    <source>
        <dbReference type="SAM" id="Phobius"/>
    </source>
</evidence>